<reference evidence="1 2" key="1">
    <citation type="submission" date="2015-02" db="EMBL/GenBank/DDBJ databases">
        <authorList>
            <person name="Ju K.-S."/>
            <person name="Doroghazi J.R."/>
            <person name="Metcalf W."/>
        </authorList>
    </citation>
    <scope>NUCLEOTIDE SEQUENCE [LARGE SCALE GENOMIC DNA]</scope>
    <source>
        <strain evidence="1 2">ATCC 31215</strain>
    </source>
</reference>
<name>A0A0F2T8K5_STRR3</name>
<organism evidence="1 2">
    <name type="scientific">Streptomyces rubellomurinus (strain ATCC 31215)</name>
    <dbReference type="NCBI Taxonomy" id="359131"/>
    <lineage>
        <taxon>Bacteria</taxon>
        <taxon>Bacillati</taxon>
        <taxon>Actinomycetota</taxon>
        <taxon>Actinomycetes</taxon>
        <taxon>Kitasatosporales</taxon>
        <taxon>Streptomycetaceae</taxon>
        <taxon>Streptomyces</taxon>
    </lineage>
</organism>
<gene>
    <name evidence="1" type="ORF">VM95_26540</name>
</gene>
<dbReference type="PATRIC" id="fig|359131.3.peg.6508"/>
<accession>A0A0F2T8K5</accession>
<sequence length="61" mass="6635">MQSIRQMRKSEPAVAEHARPTDIPLVTLRLIGTVTGMAIPIVFAVETGDPDDVFTLCDRGP</sequence>
<protein>
    <submittedName>
        <fullName evidence="1">Uncharacterized protein</fullName>
    </submittedName>
</protein>
<evidence type="ECO:0000313" key="1">
    <source>
        <dbReference type="EMBL" id="KJS59559.1"/>
    </source>
</evidence>
<keyword evidence="2" id="KW-1185">Reference proteome</keyword>
<proteinExistence type="predicted"/>
<comment type="caution">
    <text evidence="1">The sequence shown here is derived from an EMBL/GenBank/DDBJ whole genome shotgun (WGS) entry which is preliminary data.</text>
</comment>
<evidence type="ECO:0000313" key="2">
    <source>
        <dbReference type="Proteomes" id="UP000033699"/>
    </source>
</evidence>
<dbReference type="EMBL" id="JZKH01000065">
    <property type="protein sequence ID" value="KJS59559.1"/>
    <property type="molecule type" value="Genomic_DNA"/>
</dbReference>
<dbReference type="Proteomes" id="UP000033699">
    <property type="component" value="Unassembled WGS sequence"/>
</dbReference>
<dbReference type="AlphaFoldDB" id="A0A0F2T8K5"/>